<comment type="caution">
    <text evidence="2">The sequence shown here is derived from an EMBL/GenBank/DDBJ whole genome shotgun (WGS) entry which is preliminary data.</text>
</comment>
<feature type="compositionally biased region" description="Basic and acidic residues" evidence="1">
    <location>
        <begin position="69"/>
        <end position="78"/>
    </location>
</feature>
<dbReference type="EMBL" id="JANUAE010000013">
    <property type="protein sequence ID" value="MCS3711392.1"/>
    <property type="molecule type" value="Genomic_DNA"/>
</dbReference>
<evidence type="ECO:0000256" key="1">
    <source>
        <dbReference type="SAM" id="MobiDB-lite"/>
    </source>
</evidence>
<protein>
    <submittedName>
        <fullName evidence="2">Uncharacterized protein</fullName>
    </submittedName>
</protein>
<organism evidence="2 3">
    <name type="scientific">Salinibacter ruber</name>
    <dbReference type="NCBI Taxonomy" id="146919"/>
    <lineage>
        <taxon>Bacteria</taxon>
        <taxon>Pseudomonadati</taxon>
        <taxon>Rhodothermota</taxon>
        <taxon>Rhodothermia</taxon>
        <taxon>Rhodothermales</taxon>
        <taxon>Salinibacteraceae</taxon>
        <taxon>Salinibacter</taxon>
    </lineage>
</organism>
<dbReference type="Proteomes" id="UP001155057">
    <property type="component" value="Unassembled WGS sequence"/>
</dbReference>
<name>A0A9X2Q4G6_9BACT</name>
<proteinExistence type="predicted"/>
<evidence type="ECO:0000313" key="2">
    <source>
        <dbReference type="EMBL" id="MCS3711392.1"/>
    </source>
</evidence>
<feature type="compositionally biased region" description="Low complexity" evidence="1">
    <location>
        <begin position="99"/>
        <end position="146"/>
    </location>
</feature>
<feature type="region of interest" description="Disordered" evidence="1">
    <location>
        <begin position="53"/>
        <end position="170"/>
    </location>
</feature>
<sequence length="199" mass="21270">MMRLYWIGVVVGLLVGGGGAPALGQPSANALFHDAAQRYVASDTEAARRAVERGLEIAPSDPRLQALRKKLEQREKQRGGGRPSQQGQQSQNRRDPSRGSEGSQEQSGASGEESQSQSDDPSRSESSPSGTPDPSSTGSSGAKAQGQQGGDRPGARRSARRLSQAQAARLLQALENQEQRLLREVQGESEAPSRVEKDW</sequence>
<feature type="compositionally biased region" description="Low complexity" evidence="1">
    <location>
        <begin position="161"/>
        <end position="170"/>
    </location>
</feature>
<reference evidence="2" key="1">
    <citation type="submission" date="2022-08" db="EMBL/GenBank/DDBJ databases">
        <title>Genomic Encyclopedia of Type Strains, Phase V (KMG-V): Genome sequencing to study the core and pangenomes of soil and plant-associated prokaryotes.</title>
        <authorList>
            <person name="Whitman W."/>
        </authorList>
    </citation>
    <scope>NUCLEOTIDE SEQUENCE</scope>
    <source>
        <strain evidence="2">SP3049</strain>
    </source>
</reference>
<dbReference type="AlphaFoldDB" id="A0A9X2Q4G6"/>
<accession>A0A9X2Q4G6</accession>
<gene>
    <name evidence="2" type="ORF">GGP61_003025</name>
</gene>
<evidence type="ECO:0000313" key="3">
    <source>
        <dbReference type="Proteomes" id="UP001155057"/>
    </source>
</evidence>